<dbReference type="CDD" id="cd00093">
    <property type="entry name" value="HTH_XRE"/>
    <property type="match status" value="1"/>
</dbReference>
<name>A0A356LDW6_9BURK</name>
<dbReference type="InterPro" id="IPR001387">
    <property type="entry name" value="Cro/C1-type_HTH"/>
</dbReference>
<keyword evidence="1" id="KW-0238">DNA-binding</keyword>
<proteinExistence type="predicted"/>
<sequence>MKTMDTVTPASGAKFTGKIVSFVDFWLGQQLRAIRREQSLSLEQVARKADISIGSLSQIERGMTSPTVNMLNRISGALNISLGELLSNTECTDEQTDGWIARAASHRQVVMKDKKIIKKIITPSRCRSVDLYQAIIQPGGSSGDEWITTRSGEISGLVIYGQLQLWFDKRYVTLEQNDTFCYTSDMPRKWNNPTDQDTCVLWVITKPERD</sequence>
<dbReference type="PANTHER" id="PTHR46797">
    <property type="entry name" value="HTH-TYPE TRANSCRIPTIONAL REGULATOR"/>
    <property type="match status" value="1"/>
</dbReference>
<evidence type="ECO:0000313" key="3">
    <source>
        <dbReference type="EMBL" id="HBP29167.1"/>
    </source>
</evidence>
<evidence type="ECO:0000313" key="4">
    <source>
        <dbReference type="Proteomes" id="UP000264036"/>
    </source>
</evidence>
<dbReference type="SUPFAM" id="SSF47413">
    <property type="entry name" value="lambda repressor-like DNA-binding domains"/>
    <property type="match status" value="1"/>
</dbReference>
<dbReference type="InterPro" id="IPR050807">
    <property type="entry name" value="TransReg_Diox_bact_type"/>
</dbReference>
<dbReference type="Proteomes" id="UP000264036">
    <property type="component" value="Unassembled WGS sequence"/>
</dbReference>
<dbReference type="GO" id="GO:0003677">
    <property type="term" value="F:DNA binding"/>
    <property type="evidence" value="ECO:0007669"/>
    <property type="project" value="UniProtKB-KW"/>
</dbReference>
<dbReference type="EMBL" id="DOEK01000016">
    <property type="protein sequence ID" value="HBP29167.1"/>
    <property type="molecule type" value="Genomic_DNA"/>
</dbReference>
<dbReference type="Gene3D" id="1.10.260.40">
    <property type="entry name" value="lambda repressor-like DNA-binding domains"/>
    <property type="match status" value="1"/>
</dbReference>
<dbReference type="AlphaFoldDB" id="A0A356LDW6"/>
<dbReference type="Gene3D" id="2.60.120.10">
    <property type="entry name" value="Jelly Rolls"/>
    <property type="match status" value="1"/>
</dbReference>
<feature type="domain" description="HTH cro/C1-type" evidence="2">
    <location>
        <begin position="31"/>
        <end position="85"/>
    </location>
</feature>
<dbReference type="SUPFAM" id="SSF51182">
    <property type="entry name" value="RmlC-like cupins"/>
    <property type="match status" value="1"/>
</dbReference>
<dbReference type="InterPro" id="IPR010982">
    <property type="entry name" value="Lambda_DNA-bd_dom_sf"/>
</dbReference>
<dbReference type="CDD" id="cd02209">
    <property type="entry name" value="cupin_XRE_C"/>
    <property type="match status" value="1"/>
</dbReference>
<reference evidence="3 4" key="1">
    <citation type="journal article" date="2018" name="Nat. Biotechnol.">
        <title>A standardized bacterial taxonomy based on genome phylogeny substantially revises the tree of life.</title>
        <authorList>
            <person name="Parks D.H."/>
            <person name="Chuvochina M."/>
            <person name="Waite D.W."/>
            <person name="Rinke C."/>
            <person name="Skarshewski A."/>
            <person name="Chaumeil P.A."/>
            <person name="Hugenholtz P."/>
        </authorList>
    </citation>
    <scope>NUCLEOTIDE SEQUENCE [LARGE SCALE GENOMIC DNA]</scope>
    <source>
        <strain evidence="3">UBA10707</strain>
    </source>
</reference>
<dbReference type="SMART" id="SM00530">
    <property type="entry name" value="HTH_XRE"/>
    <property type="match status" value="1"/>
</dbReference>
<dbReference type="PROSITE" id="PS50943">
    <property type="entry name" value="HTH_CROC1"/>
    <property type="match status" value="1"/>
</dbReference>
<dbReference type="InterPro" id="IPR011051">
    <property type="entry name" value="RmlC_Cupin_sf"/>
</dbReference>
<organism evidence="3 4">
    <name type="scientific">Advenella kashmirensis</name>
    <dbReference type="NCBI Taxonomy" id="310575"/>
    <lineage>
        <taxon>Bacteria</taxon>
        <taxon>Pseudomonadati</taxon>
        <taxon>Pseudomonadota</taxon>
        <taxon>Betaproteobacteria</taxon>
        <taxon>Burkholderiales</taxon>
        <taxon>Alcaligenaceae</taxon>
    </lineage>
</organism>
<dbReference type="GO" id="GO:0005829">
    <property type="term" value="C:cytosol"/>
    <property type="evidence" value="ECO:0007669"/>
    <property type="project" value="TreeGrafter"/>
</dbReference>
<accession>A0A356LDW6</accession>
<evidence type="ECO:0000256" key="1">
    <source>
        <dbReference type="ARBA" id="ARBA00023125"/>
    </source>
</evidence>
<dbReference type="PANTHER" id="PTHR46797:SF2">
    <property type="entry name" value="TRANSCRIPTIONAL REGULATOR"/>
    <property type="match status" value="1"/>
</dbReference>
<dbReference type="GO" id="GO:0003700">
    <property type="term" value="F:DNA-binding transcription factor activity"/>
    <property type="evidence" value="ECO:0007669"/>
    <property type="project" value="TreeGrafter"/>
</dbReference>
<dbReference type="InterPro" id="IPR014710">
    <property type="entry name" value="RmlC-like_jellyroll"/>
</dbReference>
<dbReference type="Pfam" id="PF01381">
    <property type="entry name" value="HTH_3"/>
    <property type="match status" value="1"/>
</dbReference>
<comment type="caution">
    <text evidence="3">The sequence shown here is derived from an EMBL/GenBank/DDBJ whole genome shotgun (WGS) entry which is preliminary data.</text>
</comment>
<gene>
    <name evidence="3" type="ORF">DD666_07105</name>
</gene>
<evidence type="ECO:0000259" key="2">
    <source>
        <dbReference type="PROSITE" id="PS50943"/>
    </source>
</evidence>
<protein>
    <submittedName>
        <fullName evidence="3">XRE family transcriptional regulator</fullName>
    </submittedName>
</protein>